<accession>A0A8H6Y968</accession>
<protein>
    <recommendedName>
        <fullName evidence="4">Peptidase C14 caspase domain-containing protein</fullName>
    </recommendedName>
</protein>
<keyword evidence="3" id="KW-0378">Hydrolase</keyword>
<dbReference type="GO" id="GO:0006915">
    <property type="term" value="P:apoptotic process"/>
    <property type="evidence" value="ECO:0007669"/>
    <property type="project" value="UniProtKB-KW"/>
</dbReference>
<keyword evidence="3" id="KW-0788">Thiol protease</keyword>
<keyword evidence="3" id="KW-0645">Protease</keyword>
<feature type="domain" description="Peptidase C14 caspase" evidence="4">
    <location>
        <begin position="33"/>
        <end position="195"/>
    </location>
</feature>
<gene>
    <name evidence="5" type="ORF">MSAN_01387400</name>
</gene>
<dbReference type="GO" id="GO:0004197">
    <property type="term" value="F:cysteine-type endopeptidase activity"/>
    <property type="evidence" value="ECO:0007669"/>
    <property type="project" value="InterPro"/>
</dbReference>
<proteinExistence type="inferred from homology"/>
<dbReference type="InterPro" id="IPR011600">
    <property type="entry name" value="Pept_C14_caspase"/>
</dbReference>
<dbReference type="Proteomes" id="UP000623467">
    <property type="component" value="Unassembled WGS sequence"/>
</dbReference>
<reference evidence="5" key="1">
    <citation type="submission" date="2020-05" db="EMBL/GenBank/DDBJ databases">
        <title>Mycena genomes resolve the evolution of fungal bioluminescence.</title>
        <authorList>
            <person name="Tsai I.J."/>
        </authorList>
    </citation>
    <scope>NUCLEOTIDE SEQUENCE</scope>
    <source>
        <strain evidence="5">160909Yilan</strain>
    </source>
</reference>
<evidence type="ECO:0000256" key="2">
    <source>
        <dbReference type="ARBA" id="ARBA00022703"/>
    </source>
</evidence>
<dbReference type="SUPFAM" id="SSF52129">
    <property type="entry name" value="Caspase-like"/>
    <property type="match status" value="1"/>
</dbReference>
<comment type="caution">
    <text evidence="5">The sequence shown here is derived from an EMBL/GenBank/DDBJ whole genome shotgun (WGS) entry which is preliminary data.</text>
</comment>
<dbReference type="GO" id="GO:0005737">
    <property type="term" value="C:cytoplasm"/>
    <property type="evidence" value="ECO:0007669"/>
    <property type="project" value="TreeGrafter"/>
</dbReference>
<dbReference type="InterPro" id="IPR050452">
    <property type="entry name" value="Metacaspase"/>
</dbReference>
<dbReference type="PANTHER" id="PTHR48104:SF30">
    <property type="entry name" value="METACASPASE-1"/>
    <property type="match status" value="1"/>
</dbReference>
<comment type="similarity">
    <text evidence="1">Belongs to the peptidase C14B family.</text>
</comment>
<evidence type="ECO:0000256" key="1">
    <source>
        <dbReference type="ARBA" id="ARBA00009005"/>
    </source>
</evidence>
<evidence type="ECO:0000313" key="5">
    <source>
        <dbReference type="EMBL" id="KAF7354734.1"/>
    </source>
</evidence>
<name>A0A8H6Y968_9AGAR</name>
<keyword evidence="2" id="KW-0053">Apoptosis</keyword>
<dbReference type="InterPro" id="IPR029030">
    <property type="entry name" value="Caspase-like_dom_sf"/>
</dbReference>
<evidence type="ECO:0000259" key="4">
    <source>
        <dbReference type="Pfam" id="PF00656"/>
    </source>
</evidence>
<evidence type="ECO:0000313" key="6">
    <source>
        <dbReference type="Proteomes" id="UP000623467"/>
    </source>
</evidence>
<dbReference type="Pfam" id="PF00656">
    <property type="entry name" value="Peptidase_C14"/>
    <property type="match status" value="1"/>
</dbReference>
<dbReference type="EMBL" id="JACAZH010000011">
    <property type="protein sequence ID" value="KAF7354734.1"/>
    <property type="molecule type" value="Genomic_DNA"/>
</dbReference>
<sequence>MSDSSNAAEINALHKTAEQKLPLPSNASKNDMFAVVIGINEYFGIQTLDGAVNDARAIKELLVNDLHVPLHNIVLLEDGAATRAKILSTLQTHFCDNSDIPDDGKATMLLYFAGHGSRVDAPEKILAPEGRIEMLCPVDYKTKNAGGEEVQAIPDYVLGRLLGEVAANKSRNIIVILDCCHSGGMDRDVDKTARSVRSDSYTPVDLDRHLWQDKGEAVSYRKRVVVAMRLASGLRRRREGARVHETRWDS</sequence>
<evidence type="ECO:0000256" key="3">
    <source>
        <dbReference type="ARBA" id="ARBA00022807"/>
    </source>
</evidence>
<organism evidence="5 6">
    <name type="scientific">Mycena sanguinolenta</name>
    <dbReference type="NCBI Taxonomy" id="230812"/>
    <lineage>
        <taxon>Eukaryota</taxon>
        <taxon>Fungi</taxon>
        <taxon>Dikarya</taxon>
        <taxon>Basidiomycota</taxon>
        <taxon>Agaricomycotina</taxon>
        <taxon>Agaricomycetes</taxon>
        <taxon>Agaricomycetidae</taxon>
        <taxon>Agaricales</taxon>
        <taxon>Marasmiineae</taxon>
        <taxon>Mycenaceae</taxon>
        <taxon>Mycena</taxon>
    </lineage>
</organism>
<dbReference type="AlphaFoldDB" id="A0A8H6Y968"/>
<dbReference type="GO" id="GO:0006508">
    <property type="term" value="P:proteolysis"/>
    <property type="evidence" value="ECO:0007669"/>
    <property type="project" value="InterPro"/>
</dbReference>
<keyword evidence="6" id="KW-1185">Reference proteome</keyword>
<dbReference type="PANTHER" id="PTHR48104">
    <property type="entry name" value="METACASPASE-4"/>
    <property type="match status" value="1"/>
</dbReference>
<dbReference type="OrthoDB" id="3223806at2759"/>
<dbReference type="Gene3D" id="3.40.50.1460">
    <property type="match status" value="1"/>
</dbReference>